<dbReference type="GO" id="GO:0019136">
    <property type="term" value="F:deoxynucleoside kinase activity"/>
    <property type="evidence" value="ECO:0007669"/>
    <property type="project" value="InterPro"/>
</dbReference>
<dbReference type="SUPFAM" id="SSF52540">
    <property type="entry name" value="P-loop containing nucleoside triphosphate hydrolases"/>
    <property type="match status" value="1"/>
</dbReference>
<organism evidence="3 4">
    <name type="scientific">Crenobacter cavernae</name>
    <dbReference type="NCBI Taxonomy" id="2290923"/>
    <lineage>
        <taxon>Bacteria</taxon>
        <taxon>Pseudomonadati</taxon>
        <taxon>Pseudomonadota</taxon>
        <taxon>Betaproteobacteria</taxon>
        <taxon>Neisseriales</taxon>
        <taxon>Neisseriaceae</taxon>
        <taxon>Crenobacter</taxon>
    </lineage>
</organism>
<reference evidence="3 4" key="1">
    <citation type="submission" date="2018-07" db="EMBL/GenBank/DDBJ databases">
        <title>Crenobacter cavernae sp. nov., isolated from a karst cave.</title>
        <authorList>
            <person name="Zhu H."/>
        </authorList>
    </citation>
    <scope>NUCLEOTIDE SEQUENCE [LARGE SCALE GENOMIC DNA]</scope>
    <source>
        <strain evidence="3 4">K1W11S-77</strain>
    </source>
</reference>
<dbReference type="GO" id="GO:0005524">
    <property type="term" value="F:ATP binding"/>
    <property type="evidence" value="ECO:0007669"/>
    <property type="project" value="InterPro"/>
</dbReference>
<keyword evidence="3" id="KW-0418">Kinase</keyword>
<evidence type="ECO:0000256" key="1">
    <source>
        <dbReference type="PIRSR" id="PIRSR000705-1"/>
    </source>
</evidence>
<feature type="domain" description="Deoxynucleoside kinase" evidence="2">
    <location>
        <begin position="8"/>
        <end position="182"/>
    </location>
</feature>
<name>A0A345Y9A1_9NEIS</name>
<dbReference type="RefSeq" id="WP_115434430.1">
    <property type="nucleotide sequence ID" value="NZ_CP031337.1"/>
</dbReference>
<dbReference type="InterPro" id="IPR002624">
    <property type="entry name" value="DCK/DGK"/>
</dbReference>
<dbReference type="PIRSF" id="PIRSF000705">
    <property type="entry name" value="DNK"/>
    <property type="match status" value="1"/>
</dbReference>
<proteinExistence type="predicted"/>
<evidence type="ECO:0000313" key="3">
    <source>
        <dbReference type="EMBL" id="AXK40503.1"/>
    </source>
</evidence>
<dbReference type="Proteomes" id="UP000254537">
    <property type="component" value="Chromosome"/>
</dbReference>
<feature type="active site" description="Proton acceptor" evidence="1">
    <location>
        <position position="85"/>
    </location>
</feature>
<dbReference type="Gene3D" id="3.40.50.300">
    <property type="entry name" value="P-loop containing nucleotide triphosphate hydrolases"/>
    <property type="match status" value="1"/>
</dbReference>
<dbReference type="InterPro" id="IPR027417">
    <property type="entry name" value="P-loop_NTPase"/>
</dbReference>
<dbReference type="Pfam" id="PF01712">
    <property type="entry name" value="dNK"/>
    <property type="match status" value="1"/>
</dbReference>
<sequence>MAEYRYVVVEGPVGISKRQLAERLARAWRMRFVPDPLDANPFLPRFLKGQPALAFATQLHSLSERAEIARHMLKGELLAEPMVSDFLFERDALYAELVLDSDEQALYRRLAHTLLPEFPVPDLTIYLQPGLEKSLEKLADIGVPQGLVESSHAAYSAFFHRYERAPLLIVNADHVDLASDEDFELLLRCITDMRGQRSYFNKAV</sequence>
<dbReference type="InterPro" id="IPR031314">
    <property type="entry name" value="DNK_dom"/>
</dbReference>
<protein>
    <submittedName>
        <fullName evidence="3">Deoxynucleoside kinase</fullName>
    </submittedName>
</protein>
<dbReference type="KEGG" id="ccah:DWG20_14280"/>
<accession>A0A345Y9A1</accession>
<gene>
    <name evidence="3" type="ORF">DWG20_14280</name>
</gene>
<dbReference type="EMBL" id="CP031337">
    <property type="protein sequence ID" value="AXK40503.1"/>
    <property type="molecule type" value="Genomic_DNA"/>
</dbReference>
<dbReference type="OrthoDB" id="9776634at2"/>
<dbReference type="AlphaFoldDB" id="A0A345Y9A1"/>
<evidence type="ECO:0000313" key="4">
    <source>
        <dbReference type="Proteomes" id="UP000254537"/>
    </source>
</evidence>
<evidence type="ECO:0000259" key="2">
    <source>
        <dbReference type="Pfam" id="PF01712"/>
    </source>
</evidence>
<keyword evidence="3" id="KW-0808">Transferase</keyword>